<dbReference type="Proteomes" id="UP000241899">
    <property type="component" value="Unassembled WGS sequence"/>
</dbReference>
<name>A0A2T4JLM6_9RHOB</name>
<organism evidence="1 2">
    <name type="scientific">Phaeovulum veldkampii DSM 11550</name>
    <dbReference type="NCBI Taxonomy" id="1185920"/>
    <lineage>
        <taxon>Bacteria</taxon>
        <taxon>Pseudomonadati</taxon>
        <taxon>Pseudomonadota</taxon>
        <taxon>Alphaproteobacteria</taxon>
        <taxon>Rhodobacterales</taxon>
        <taxon>Paracoccaceae</taxon>
        <taxon>Phaeovulum</taxon>
    </lineage>
</organism>
<gene>
    <name evidence="1" type="ORF">C5F46_02520</name>
</gene>
<sequence length="275" mass="28386">MTVAPPPAWVPGHFGEFIQGRLGPDGPVSLVTLPCLGLGVAGWHYPGHGLRVHGAGQRLATPAQARHLLAVLGLRLSGGVVLRATMPAGGGAGASTASLVVLARLAGWRGDPLVLARACVAAEGASDPLMFAAPECLLWASRRAEVLDRLPALPRMEILGGFYGPLQRTDPAEADFPDISDLVEGWRSVAVSGDLKGLADLASASAGRTLRWRGHHDDPTPQIARDLGALGFCIAHTGAARGLIFAPGTVPAGAGATLRAAGFTRLVQFYTGGER</sequence>
<dbReference type="OrthoDB" id="7687262at2"/>
<evidence type="ECO:0000313" key="2">
    <source>
        <dbReference type="Proteomes" id="UP000241899"/>
    </source>
</evidence>
<keyword evidence="2" id="KW-1185">Reference proteome</keyword>
<accession>A0A2T4JLM6</accession>
<protein>
    <submittedName>
        <fullName evidence="1">Propanediol utilization protein</fullName>
    </submittedName>
</protein>
<proteinExistence type="predicted"/>
<evidence type="ECO:0000313" key="1">
    <source>
        <dbReference type="EMBL" id="PTE18772.1"/>
    </source>
</evidence>
<dbReference type="EMBL" id="PZKF01000004">
    <property type="protein sequence ID" value="PTE18772.1"/>
    <property type="molecule type" value="Genomic_DNA"/>
</dbReference>
<comment type="caution">
    <text evidence="1">The sequence shown here is derived from an EMBL/GenBank/DDBJ whole genome shotgun (WGS) entry which is preliminary data.</text>
</comment>
<dbReference type="AlphaFoldDB" id="A0A2T4JLM6"/>
<reference evidence="1 2" key="1">
    <citation type="submission" date="2018-03" db="EMBL/GenBank/DDBJ databases">
        <title>Rhodobacter veldkampii.</title>
        <authorList>
            <person name="Meyer T.E."/>
            <person name="Miller S."/>
            <person name="Lodha T."/>
            <person name="Gandham S."/>
            <person name="Chintalapati S."/>
            <person name="Chintalapati V.R."/>
        </authorList>
    </citation>
    <scope>NUCLEOTIDE SEQUENCE [LARGE SCALE GENOMIC DNA]</scope>
    <source>
        <strain evidence="1 2">DSM 11550</strain>
    </source>
</reference>
<dbReference type="RefSeq" id="WP_107323792.1">
    <property type="nucleotide sequence ID" value="NZ_NHSP01000062.1"/>
</dbReference>